<keyword evidence="1" id="KW-1133">Transmembrane helix</keyword>
<dbReference type="EMBL" id="CP034549">
    <property type="protein sequence ID" value="AZQ44623.1"/>
    <property type="molecule type" value="Genomic_DNA"/>
</dbReference>
<feature type="transmembrane region" description="Helical" evidence="1">
    <location>
        <begin position="43"/>
        <end position="68"/>
    </location>
</feature>
<name>A0A3S9MZX1_9FLAO</name>
<feature type="transmembrane region" description="Helical" evidence="1">
    <location>
        <begin position="102"/>
        <end position="120"/>
    </location>
</feature>
<feature type="domain" description="DUF4126" evidence="2">
    <location>
        <begin position="8"/>
        <end position="176"/>
    </location>
</feature>
<dbReference type="Pfam" id="PF13548">
    <property type="entry name" value="DUF4126"/>
    <property type="match status" value="1"/>
</dbReference>
<gene>
    <name evidence="3" type="ORF">EJ995_10365</name>
</gene>
<evidence type="ECO:0000256" key="1">
    <source>
        <dbReference type="SAM" id="Phobius"/>
    </source>
</evidence>
<dbReference type="AlphaFoldDB" id="A0A3S9MZX1"/>
<proteinExistence type="predicted"/>
<evidence type="ECO:0000313" key="3">
    <source>
        <dbReference type="EMBL" id="AZQ44623.1"/>
    </source>
</evidence>
<dbReference type="OrthoDB" id="288613at2"/>
<sequence>MWEIIASVLLGIGLSASAGFRVFVPLLLLSIASYVGWIPLNESWQWAGSLTAITLLSVASVIEIAAYFIPVVDNLLDSITIPLATIAGTLVMVSVVTDLDPIYSWTLAIIAGGGTAATIASSTGATRAASTTATAGIANPIINVVEVVFSLVLSFLSIFAPVIAFILVVLLILGIRKLYKKMFKRSQLSRKHNHNKPTTTS</sequence>
<evidence type="ECO:0000259" key="2">
    <source>
        <dbReference type="Pfam" id="PF13548"/>
    </source>
</evidence>
<organism evidence="3 4">
    <name type="scientific">Nonlabens ponticola</name>
    <dbReference type="NCBI Taxonomy" id="2496866"/>
    <lineage>
        <taxon>Bacteria</taxon>
        <taxon>Pseudomonadati</taxon>
        <taxon>Bacteroidota</taxon>
        <taxon>Flavobacteriia</taxon>
        <taxon>Flavobacteriales</taxon>
        <taxon>Flavobacteriaceae</taxon>
        <taxon>Nonlabens</taxon>
    </lineage>
</organism>
<keyword evidence="1" id="KW-0812">Transmembrane</keyword>
<dbReference type="InterPro" id="IPR025196">
    <property type="entry name" value="DUF4126"/>
</dbReference>
<keyword evidence="4" id="KW-1185">Reference proteome</keyword>
<dbReference type="KEGG" id="noj:EJ995_10365"/>
<evidence type="ECO:0000313" key="4">
    <source>
        <dbReference type="Proteomes" id="UP000279600"/>
    </source>
</evidence>
<protein>
    <submittedName>
        <fullName evidence="3">DUF4126 domain-containing protein</fullName>
    </submittedName>
</protein>
<keyword evidence="1" id="KW-0472">Membrane</keyword>
<feature type="transmembrane region" description="Helical" evidence="1">
    <location>
        <begin position="158"/>
        <end position="179"/>
    </location>
</feature>
<feature type="transmembrane region" description="Helical" evidence="1">
    <location>
        <begin position="75"/>
        <end position="96"/>
    </location>
</feature>
<dbReference type="RefSeq" id="WP_126448240.1">
    <property type="nucleotide sequence ID" value="NZ_CP034549.1"/>
</dbReference>
<reference evidence="3 4" key="1">
    <citation type="submission" date="2018-12" db="EMBL/GenBank/DDBJ databases">
        <title>Complete genome of Nonlabens sp. MJ115.</title>
        <authorList>
            <person name="Choi H.S."/>
            <person name="Jung J."/>
        </authorList>
    </citation>
    <scope>NUCLEOTIDE SEQUENCE [LARGE SCALE GENOMIC DNA]</scope>
    <source>
        <strain evidence="3 4">MJ115</strain>
    </source>
</reference>
<accession>A0A3S9MZX1</accession>
<dbReference type="Proteomes" id="UP000279600">
    <property type="component" value="Chromosome"/>
</dbReference>